<gene>
    <name evidence="2" type="ORF">OTU49_002769</name>
</gene>
<dbReference type="Proteomes" id="UP001445076">
    <property type="component" value="Unassembled WGS sequence"/>
</dbReference>
<feature type="signal peptide" evidence="1">
    <location>
        <begin position="1"/>
        <end position="22"/>
    </location>
</feature>
<keyword evidence="3" id="KW-1185">Reference proteome</keyword>
<keyword evidence="1" id="KW-0732">Signal</keyword>
<sequence>MKTDLTVRLMIASVVVCGTCQAAVDMVRLWRAGGSTFVTSSTLAWVSDTDKLPEHAVPISLSSSTGPYWCRGRHRGTYVPGSFGKDNICVIPFLKGIHHLDKFDILVSLNGSARLHLQPWDGFMAKPDNAILSPNMMLAVAPLDSSPEAALMAGHVGLGMKDRRAILIDDDTIRRVEKANIVVEEEPVSYSLGNIVLDDSKDTMTEHKVLLKTVTMENPGEEDEEVSKLVTYEAREKQYWGRVKGTVTALRAIITNPKEAPVAMPSPEKPLTLMWGINNNLARADTITLVHTLPAGVGVEVELEGRVRHYEAPYTATLTAHYADSTQQARNIVSLHTHEALVAVAAMYKRYYYIENGTDIEMPEVADI</sequence>
<reference evidence="2 3" key="1">
    <citation type="journal article" date="2024" name="BMC Genomics">
        <title>Genome assembly of redclaw crayfish (Cherax quadricarinatus) provides insights into its immune adaptation and hypoxia tolerance.</title>
        <authorList>
            <person name="Liu Z."/>
            <person name="Zheng J."/>
            <person name="Li H."/>
            <person name="Fang K."/>
            <person name="Wang S."/>
            <person name="He J."/>
            <person name="Zhou D."/>
            <person name="Weng S."/>
            <person name="Chi M."/>
            <person name="Gu Z."/>
            <person name="He J."/>
            <person name="Li F."/>
            <person name="Wang M."/>
        </authorList>
    </citation>
    <scope>NUCLEOTIDE SEQUENCE [LARGE SCALE GENOMIC DNA]</scope>
    <source>
        <strain evidence="2">ZL_2023a</strain>
    </source>
</reference>
<evidence type="ECO:0000256" key="1">
    <source>
        <dbReference type="SAM" id="SignalP"/>
    </source>
</evidence>
<evidence type="ECO:0000313" key="2">
    <source>
        <dbReference type="EMBL" id="KAK8740909.1"/>
    </source>
</evidence>
<comment type="caution">
    <text evidence="2">The sequence shown here is derived from an EMBL/GenBank/DDBJ whole genome shotgun (WGS) entry which is preliminary data.</text>
</comment>
<proteinExistence type="predicted"/>
<feature type="non-terminal residue" evidence="2">
    <location>
        <position position="368"/>
    </location>
</feature>
<evidence type="ECO:0000313" key="3">
    <source>
        <dbReference type="Proteomes" id="UP001445076"/>
    </source>
</evidence>
<name>A0AAW0XSE9_CHEQU</name>
<accession>A0AAW0XSE9</accession>
<dbReference type="EMBL" id="JARKIK010000032">
    <property type="protein sequence ID" value="KAK8740909.1"/>
    <property type="molecule type" value="Genomic_DNA"/>
</dbReference>
<feature type="chain" id="PRO_5043766014" evidence="1">
    <location>
        <begin position="23"/>
        <end position="368"/>
    </location>
</feature>
<dbReference type="AlphaFoldDB" id="A0AAW0XSE9"/>
<organism evidence="2 3">
    <name type="scientific">Cherax quadricarinatus</name>
    <name type="common">Australian red claw crayfish</name>
    <dbReference type="NCBI Taxonomy" id="27406"/>
    <lineage>
        <taxon>Eukaryota</taxon>
        <taxon>Metazoa</taxon>
        <taxon>Ecdysozoa</taxon>
        <taxon>Arthropoda</taxon>
        <taxon>Crustacea</taxon>
        <taxon>Multicrustacea</taxon>
        <taxon>Malacostraca</taxon>
        <taxon>Eumalacostraca</taxon>
        <taxon>Eucarida</taxon>
        <taxon>Decapoda</taxon>
        <taxon>Pleocyemata</taxon>
        <taxon>Astacidea</taxon>
        <taxon>Parastacoidea</taxon>
        <taxon>Parastacidae</taxon>
        <taxon>Cherax</taxon>
    </lineage>
</organism>
<protein>
    <submittedName>
        <fullName evidence="2">Uncharacterized protein</fullName>
    </submittedName>
</protein>